<keyword evidence="3" id="KW-1185">Reference proteome</keyword>
<dbReference type="Proteomes" id="UP000299102">
    <property type="component" value="Unassembled WGS sequence"/>
</dbReference>
<comment type="caution">
    <text evidence="2">The sequence shown here is derived from an EMBL/GenBank/DDBJ whole genome shotgun (WGS) entry which is preliminary data.</text>
</comment>
<reference evidence="2 3" key="1">
    <citation type="journal article" date="2019" name="Commun. Biol.">
        <title>The bagworm genome reveals a unique fibroin gene that provides high tensile strength.</title>
        <authorList>
            <person name="Kono N."/>
            <person name="Nakamura H."/>
            <person name="Ohtoshi R."/>
            <person name="Tomita M."/>
            <person name="Numata K."/>
            <person name="Arakawa K."/>
        </authorList>
    </citation>
    <scope>NUCLEOTIDE SEQUENCE [LARGE SCALE GENOMIC DNA]</scope>
</reference>
<protein>
    <submittedName>
        <fullName evidence="2">Uncharacterized protein</fullName>
    </submittedName>
</protein>
<sequence length="75" mass="8326">MAPSRNFMLLVAMNKIDPLFGIHRIVCTRKGIVCLRGNRFPVGGYLYDEERREPAASGAGPPTQPSALEPTDLRR</sequence>
<evidence type="ECO:0000313" key="2">
    <source>
        <dbReference type="EMBL" id="GBP86216.1"/>
    </source>
</evidence>
<evidence type="ECO:0000313" key="3">
    <source>
        <dbReference type="Proteomes" id="UP000299102"/>
    </source>
</evidence>
<gene>
    <name evidence="2" type="ORF">EVAR_54832_1</name>
</gene>
<dbReference type="EMBL" id="BGZK01001781">
    <property type="protein sequence ID" value="GBP86216.1"/>
    <property type="molecule type" value="Genomic_DNA"/>
</dbReference>
<accession>A0A4C1ZCA9</accession>
<evidence type="ECO:0000256" key="1">
    <source>
        <dbReference type="SAM" id="MobiDB-lite"/>
    </source>
</evidence>
<proteinExistence type="predicted"/>
<organism evidence="2 3">
    <name type="scientific">Eumeta variegata</name>
    <name type="common">Bagworm moth</name>
    <name type="synonym">Eumeta japonica</name>
    <dbReference type="NCBI Taxonomy" id="151549"/>
    <lineage>
        <taxon>Eukaryota</taxon>
        <taxon>Metazoa</taxon>
        <taxon>Ecdysozoa</taxon>
        <taxon>Arthropoda</taxon>
        <taxon>Hexapoda</taxon>
        <taxon>Insecta</taxon>
        <taxon>Pterygota</taxon>
        <taxon>Neoptera</taxon>
        <taxon>Endopterygota</taxon>
        <taxon>Lepidoptera</taxon>
        <taxon>Glossata</taxon>
        <taxon>Ditrysia</taxon>
        <taxon>Tineoidea</taxon>
        <taxon>Psychidae</taxon>
        <taxon>Oiketicinae</taxon>
        <taxon>Eumeta</taxon>
    </lineage>
</organism>
<name>A0A4C1ZCA9_EUMVA</name>
<feature type="region of interest" description="Disordered" evidence="1">
    <location>
        <begin position="51"/>
        <end position="75"/>
    </location>
</feature>
<dbReference type="AlphaFoldDB" id="A0A4C1ZCA9"/>